<proteinExistence type="predicted"/>
<dbReference type="eggNOG" id="COG1413">
    <property type="taxonomic scope" value="Bacteria"/>
</dbReference>
<protein>
    <recommendedName>
        <fullName evidence="3">PBS lyase HEAT domain protein repeat-containing protein</fullName>
    </recommendedName>
</protein>
<dbReference type="Gene3D" id="1.25.10.10">
    <property type="entry name" value="Leucine-rich Repeat Variant"/>
    <property type="match status" value="1"/>
</dbReference>
<dbReference type="InterPro" id="IPR016024">
    <property type="entry name" value="ARM-type_fold"/>
</dbReference>
<dbReference type="HOGENOM" id="CLU_1141325_0_0_7"/>
<dbReference type="InterPro" id="IPR011989">
    <property type="entry name" value="ARM-like"/>
</dbReference>
<dbReference type="OrthoDB" id="5506750at2"/>
<evidence type="ECO:0000313" key="1">
    <source>
        <dbReference type="EMBL" id="ACY16703.1"/>
    </source>
</evidence>
<organism evidence="1 2">
    <name type="scientific">Haliangium ochraceum (strain DSM 14365 / JCM 11303 / SMP-2)</name>
    <dbReference type="NCBI Taxonomy" id="502025"/>
    <lineage>
        <taxon>Bacteria</taxon>
        <taxon>Pseudomonadati</taxon>
        <taxon>Myxococcota</taxon>
        <taxon>Polyangia</taxon>
        <taxon>Haliangiales</taxon>
        <taxon>Kofleriaceae</taxon>
        <taxon>Haliangium</taxon>
    </lineage>
</organism>
<name>D0LKY3_HALO1</name>
<dbReference type="STRING" id="502025.Hoch_4205"/>
<reference evidence="1 2" key="1">
    <citation type="journal article" date="2010" name="Stand. Genomic Sci.">
        <title>Complete genome sequence of Haliangium ochraceum type strain (SMP-2).</title>
        <authorList>
            <consortium name="US DOE Joint Genome Institute (JGI-PGF)"/>
            <person name="Ivanova N."/>
            <person name="Daum C."/>
            <person name="Lang E."/>
            <person name="Abt B."/>
            <person name="Kopitz M."/>
            <person name="Saunders E."/>
            <person name="Lapidus A."/>
            <person name="Lucas S."/>
            <person name="Glavina Del Rio T."/>
            <person name="Nolan M."/>
            <person name="Tice H."/>
            <person name="Copeland A."/>
            <person name="Cheng J.F."/>
            <person name="Chen F."/>
            <person name="Bruce D."/>
            <person name="Goodwin L."/>
            <person name="Pitluck S."/>
            <person name="Mavromatis K."/>
            <person name="Pati A."/>
            <person name="Mikhailova N."/>
            <person name="Chen A."/>
            <person name="Palaniappan K."/>
            <person name="Land M."/>
            <person name="Hauser L."/>
            <person name="Chang Y.J."/>
            <person name="Jeffries C.D."/>
            <person name="Detter J.C."/>
            <person name="Brettin T."/>
            <person name="Rohde M."/>
            <person name="Goker M."/>
            <person name="Bristow J."/>
            <person name="Markowitz V."/>
            <person name="Eisen J.A."/>
            <person name="Hugenholtz P."/>
            <person name="Kyrpides N.C."/>
            <person name="Klenk H.P."/>
        </authorList>
    </citation>
    <scope>NUCLEOTIDE SEQUENCE [LARGE SCALE GENOMIC DNA]</scope>
    <source>
        <strain evidence="2">DSM 14365 / CIP 107738 / JCM 11303 / AJ 13395 / SMP-2</strain>
    </source>
</reference>
<dbReference type="KEGG" id="hoh:Hoch_4205"/>
<gene>
    <name evidence="1" type="ordered locus">Hoch_4205</name>
</gene>
<dbReference type="AlphaFoldDB" id="D0LKY3"/>
<accession>D0LKY3</accession>
<evidence type="ECO:0008006" key="3">
    <source>
        <dbReference type="Google" id="ProtNLM"/>
    </source>
</evidence>
<evidence type="ECO:0000313" key="2">
    <source>
        <dbReference type="Proteomes" id="UP000001880"/>
    </source>
</evidence>
<dbReference type="Proteomes" id="UP000001880">
    <property type="component" value="Chromosome"/>
</dbReference>
<dbReference type="EMBL" id="CP001804">
    <property type="protein sequence ID" value="ACY16703.1"/>
    <property type="molecule type" value="Genomic_DNA"/>
</dbReference>
<keyword evidence="2" id="KW-1185">Reference proteome</keyword>
<dbReference type="SUPFAM" id="SSF48371">
    <property type="entry name" value="ARM repeat"/>
    <property type="match status" value="1"/>
</dbReference>
<dbReference type="RefSeq" id="WP_012829301.1">
    <property type="nucleotide sequence ID" value="NC_013440.1"/>
</dbReference>
<sequence length="243" mass="27808">MVFGLLSKERKLQRTIKKATNHMAQSPERWAAMEKLRDDGSDEALFYLLKRFTFSYNKMVEDEQEKEWVVQTMVDKGQDGMPALRRYLKSNATVAFALRILERVGDPAQVLEVTDEMLAEEEPGYTRDISKRLQIIGWLGEWKGGTSPQLAQRIAPYLGDFDESVRFAAAESLSPHLGPETRAPLVAALVSEDEESNRFRVRVAELLADAEFDLADEKERIEPLMGDVLTDFQFQHNKLVRKQ</sequence>